<keyword evidence="3" id="KW-1185">Reference proteome</keyword>
<organism evidence="2 3">
    <name type="scientific">Ignelater luminosus</name>
    <name type="common">Cucubano</name>
    <name type="synonym">Pyrophorus luminosus</name>
    <dbReference type="NCBI Taxonomy" id="2038154"/>
    <lineage>
        <taxon>Eukaryota</taxon>
        <taxon>Metazoa</taxon>
        <taxon>Ecdysozoa</taxon>
        <taxon>Arthropoda</taxon>
        <taxon>Hexapoda</taxon>
        <taxon>Insecta</taxon>
        <taxon>Pterygota</taxon>
        <taxon>Neoptera</taxon>
        <taxon>Endopterygota</taxon>
        <taxon>Coleoptera</taxon>
        <taxon>Polyphaga</taxon>
        <taxon>Elateriformia</taxon>
        <taxon>Elateroidea</taxon>
        <taxon>Elateridae</taxon>
        <taxon>Agrypninae</taxon>
        <taxon>Pyrophorini</taxon>
        <taxon>Ignelater</taxon>
    </lineage>
</organism>
<feature type="region of interest" description="Disordered" evidence="1">
    <location>
        <begin position="9"/>
        <end position="56"/>
    </location>
</feature>
<comment type="caution">
    <text evidence="2">The sequence shown here is derived from an EMBL/GenBank/DDBJ whole genome shotgun (WGS) entry which is preliminary data.</text>
</comment>
<dbReference type="PANTHER" id="PTHR10773">
    <property type="entry name" value="DNA-DIRECTED RNA POLYMERASES I, II, AND III SUBUNIT RPABC2"/>
    <property type="match status" value="1"/>
</dbReference>
<dbReference type="AlphaFoldDB" id="A0A8K0G1I5"/>
<protein>
    <submittedName>
        <fullName evidence="2">Uncharacterized protein</fullName>
    </submittedName>
</protein>
<accession>A0A8K0G1I5</accession>
<dbReference type="PANTHER" id="PTHR10773:SF19">
    <property type="match status" value="1"/>
</dbReference>
<evidence type="ECO:0000313" key="2">
    <source>
        <dbReference type="EMBL" id="KAF2882631.1"/>
    </source>
</evidence>
<dbReference type="EMBL" id="VTPC01090599">
    <property type="protein sequence ID" value="KAF2882631.1"/>
    <property type="molecule type" value="Genomic_DNA"/>
</dbReference>
<feature type="non-terminal residue" evidence="2">
    <location>
        <position position="231"/>
    </location>
</feature>
<proteinExistence type="predicted"/>
<sequence length="231" mass="26762">MNGVVNRLAKTGVPCHQHTKAPDVSKITPRNEYAESSSYDDSLKDPHFIPCNNQDSDSAMDESIIEMQTQTTENKSEKRNSNKKKVKNTLQDLEQLFAKYYELVDKGLQTEYNSKMYRNANCAIDTVLRKRDGYGFISIKQRGKHKNRMNKVDNALTQGVIDHINSFPKTESHYYRSTSTRQYLEGSLNVSIMYRPYIDKCREHTHAVKFFSLEQVQQSADTNSCYYTLMR</sequence>
<dbReference type="OrthoDB" id="6776127at2759"/>
<gene>
    <name evidence="2" type="ORF">ILUMI_23530</name>
</gene>
<name>A0A8K0G1I5_IGNLU</name>
<reference evidence="2" key="1">
    <citation type="submission" date="2019-08" db="EMBL/GenBank/DDBJ databases">
        <title>The genome of the North American firefly Photinus pyralis.</title>
        <authorList>
            <consortium name="Photinus pyralis genome working group"/>
            <person name="Fallon T.R."/>
            <person name="Sander Lower S.E."/>
            <person name="Weng J.-K."/>
        </authorList>
    </citation>
    <scope>NUCLEOTIDE SEQUENCE</scope>
    <source>
        <strain evidence="2">TRF0915ILg1</strain>
        <tissue evidence="2">Whole body</tissue>
    </source>
</reference>
<dbReference type="Proteomes" id="UP000801492">
    <property type="component" value="Unassembled WGS sequence"/>
</dbReference>
<evidence type="ECO:0000256" key="1">
    <source>
        <dbReference type="SAM" id="MobiDB-lite"/>
    </source>
</evidence>
<evidence type="ECO:0000313" key="3">
    <source>
        <dbReference type="Proteomes" id="UP000801492"/>
    </source>
</evidence>